<dbReference type="GO" id="GO:0046872">
    <property type="term" value="F:metal ion binding"/>
    <property type="evidence" value="ECO:0007669"/>
    <property type="project" value="UniProtKB-KW"/>
</dbReference>
<reference evidence="7 8" key="1">
    <citation type="submission" date="2019-07" db="EMBL/GenBank/DDBJ databases">
        <title>Genomic Encyclopedia of Type Strains, Phase IV (KMG-IV): sequencing the most valuable type-strain genomes for metagenomic binning, comparative biology and taxonomic classification.</title>
        <authorList>
            <person name="Goeker M."/>
        </authorList>
    </citation>
    <scope>NUCLEOTIDE SEQUENCE [LARGE SCALE GENOMIC DNA]</scope>
    <source>
        <strain evidence="7 8">DSM 18961</strain>
    </source>
</reference>
<dbReference type="RefSeq" id="WP_148870884.1">
    <property type="nucleotide sequence ID" value="NZ_VNIA01000004.1"/>
</dbReference>
<dbReference type="EMBL" id="VNIA01000004">
    <property type="protein sequence ID" value="TYP97546.1"/>
    <property type="molecule type" value="Genomic_DNA"/>
</dbReference>
<accession>A0A5S5DR98</accession>
<keyword evidence="8" id="KW-1185">Reference proteome</keyword>
<dbReference type="SUPFAM" id="SSF48537">
    <property type="entry name" value="Phospholipase C/P1 nuclease"/>
    <property type="match status" value="1"/>
</dbReference>
<dbReference type="PANTHER" id="PTHR33146">
    <property type="entry name" value="ENDONUCLEASE 4"/>
    <property type="match status" value="1"/>
</dbReference>
<organism evidence="7 8">
    <name type="scientific">Tenacibaculum adriaticum</name>
    <dbReference type="NCBI Taxonomy" id="413713"/>
    <lineage>
        <taxon>Bacteria</taxon>
        <taxon>Pseudomonadati</taxon>
        <taxon>Bacteroidota</taxon>
        <taxon>Flavobacteriia</taxon>
        <taxon>Flavobacteriales</taxon>
        <taxon>Flavobacteriaceae</taxon>
        <taxon>Tenacibaculum</taxon>
    </lineage>
</organism>
<dbReference type="AlphaFoldDB" id="A0A5S5DR98"/>
<sequence>MKFLKLFFILSLLAVFTGFTTFDVWGPTGHRATGKIAENHLSKRAKRKIDELLQGESLAFVSTHADQIKSDKKYNEFYSWHYVNMPLDGDYETAEKNPQGDLVTGINYCVKVLKDEKSSKEDKRFYLKMLVHLVGDLHQPMHIGQKEDKGGNTIQVQWFKKGTNLHRVWDENMIEEWNMSYLELASNAKDLSKEQIKAIQKGSVLDWVKDTHQITQKVYGSVEVGEDLRYRYSYEYFPVVREQLQKGGLRLAKILNEIFC</sequence>
<proteinExistence type="predicted"/>
<dbReference type="GO" id="GO:0003676">
    <property type="term" value="F:nucleic acid binding"/>
    <property type="evidence" value="ECO:0007669"/>
    <property type="project" value="InterPro"/>
</dbReference>
<comment type="caution">
    <text evidence="7">The sequence shown here is derived from an EMBL/GenBank/DDBJ whole genome shotgun (WGS) entry which is preliminary data.</text>
</comment>
<evidence type="ECO:0000256" key="3">
    <source>
        <dbReference type="ARBA" id="ARBA00022759"/>
    </source>
</evidence>
<evidence type="ECO:0000256" key="1">
    <source>
        <dbReference type="ARBA" id="ARBA00022722"/>
    </source>
</evidence>
<keyword evidence="4" id="KW-0378">Hydrolase</keyword>
<evidence type="ECO:0000256" key="5">
    <source>
        <dbReference type="ARBA" id="ARBA00023157"/>
    </source>
</evidence>
<dbReference type="InterPro" id="IPR008947">
    <property type="entry name" value="PLipase_C/P1_nuclease_dom_sf"/>
</dbReference>
<keyword evidence="5" id="KW-1015">Disulfide bond</keyword>
<name>A0A5S5DR98_9FLAO</name>
<dbReference type="GO" id="GO:0004519">
    <property type="term" value="F:endonuclease activity"/>
    <property type="evidence" value="ECO:0007669"/>
    <property type="project" value="UniProtKB-KW"/>
</dbReference>
<keyword evidence="2" id="KW-0479">Metal-binding</keyword>
<dbReference type="Pfam" id="PF02265">
    <property type="entry name" value="S1-P1_nuclease"/>
    <property type="match status" value="1"/>
</dbReference>
<dbReference type="PANTHER" id="PTHR33146:SF26">
    <property type="entry name" value="ENDONUCLEASE 4"/>
    <property type="match status" value="1"/>
</dbReference>
<evidence type="ECO:0000313" key="7">
    <source>
        <dbReference type="EMBL" id="TYP97546.1"/>
    </source>
</evidence>
<dbReference type="Gene3D" id="1.10.575.10">
    <property type="entry name" value="P1 Nuclease"/>
    <property type="match status" value="1"/>
</dbReference>
<protein>
    <submittedName>
        <fullName evidence="7">S1/P1 nuclease</fullName>
    </submittedName>
</protein>
<keyword evidence="3" id="KW-0255">Endonuclease</keyword>
<dbReference type="GO" id="GO:0006308">
    <property type="term" value="P:DNA catabolic process"/>
    <property type="evidence" value="ECO:0007669"/>
    <property type="project" value="InterPro"/>
</dbReference>
<evidence type="ECO:0000256" key="6">
    <source>
        <dbReference type="ARBA" id="ARBA00023180"/>
    </source>
</evidence>
<gene>
    <name evidence="7" type="ORF">C7447_104240</name>
</gene>
<evidence type="ECO:0000256" key="4">
    <source>
        <dbReference type="ARBA" id="ARBA00022801"/>
    </source>
</evidence>
<keyword evidence="1" id="KW-0540">Nuclease</keyword>
<dbReference type="OrthoDB" id="267579at2"/>
<dbReference type="InterPro" id="IPR003154">
    <property type="entry name" value="S1/P1nuclease"/>
</dbReference>
<keyword evidence="6" id="KW-0325">Glycoprotein</keyword>
<dbReference type="Proteomes" id="UP000323136">
    <property type="component" value="Unassembled WGS sequence"/>
</dbReference>
<dbReference type="GO" id="GO:0016788">
    <property type="term" value="F:hydrolase activity, acting on ester bonds"/>
    <property type="evidence" value="ECO:0007669"/>
    <property type="project" value="InterPro"/>
</dbReference>
<evidence type="ECO:0000313" key="8">
    <source>
        <dbReference type="Proteomes" id="UP000323136"/>
    </source>
</evidence>
<dbReference type="CDD" id="cd11010">
    <property type="entry name" value="S1-P1_nuclease"/>
    <property type="match status" value="1"/>
</dbReference>
<evidence type="ECO:0000256" key="2">
    <source>
        <dbReference type="ARBA" id="ARBA00022723"/>
    </source>
</evidence>